<evidence type="ECO:0000313" key="3">
    <source>
        <dbReference type="Proteomes" id="UP000199532"/>
    </source>
</evidence>
<accession>A0A1H6S1Z3</accession>
<dbReference type="Pfam" id="PF12867">
    <property type="entry name" value="DinB_2"/>
    <property type="match status" value="1"/>
</dbReference>
<organism evidence="2 3">
    <name type="scientific">Dyadobacter koreensis</name>
    <dbReference type="NCBI Taxonomy" id="408657"/>
    <lineage>
        <taxon>Bacteria</taxon>
        <taxon>Pseudomonadati</taxon>
        <taxon>Bacteroidota</taxon>
        <taxon>Cytophagia</taxon>
        <taxon>Cytophagales</taxon>
        <taxon>Spirosomataceae</taxon>
        <taxon>Dyadobacter</taxon>
    </lineage>
</organism>
<name>A0A1H6S1Z3_9BACT</name>
<dbReference type="InterPro" id="IPR024775">
    <property type="entry name" value="DinB-like"/>
</dbReference>
<gene>
    <name evidence="2" type="ORF">SAMN04487995_1507</name>
</gene>
<dbReference type="AlphaFoldDB" id="A0A1H6S1Z3"/>
<sequence length="174" mass="20588">MTDRKFPIGPFIKQENYSEEQLHSFIRIIETIPSQYRALVEKLSEHELEKRYREDSWTIRQIVHHVADIHYLYYLRMKKAISEPDYKEMTLIDMNAWSVMPDSLSGPVSGSLLALEGIHQRYILLAKSLTEEQLNISYFHPARQLWFSQKDALAIAVWHANHHMGHIKWALEEI</sequence>
<dbReference type="STRING" id="408657.SAMN04487995_1507"/>
<reference evidence="2 3" key="1">
    <citation type="submission" date="2016-10" db="EMBL/GenBank/DDBJ databases">
        <authorList>
            <person name="de Groot N.N."/>
        </authorList>
    </citation>
    <scope>NUCLEOTIDE SEQUENCE [LARGE SCALE GENOMIC DNA]</scope>
    <source>
        <strain evidence="2 3">DSM 19938</strain>
    </source>
</reference>
<dbReference type="SUPFAM" id="SSF109854">
    <property type="entry name" value="DinB/YfiT-like putative metalloenzymes"/>
    <property type="match status" value="1"/>
</dbReference>
<dbReference type="EMBL" id="FNXY01000002">
    <property type="protein sequence ID" value="SEI58777.1"/>
    <property type="molecule type" value="Genomic_DNA"/>
</dbReference>
<proteinExistence type="predicted"/>
<feature type="domain" description="DinB-like" evidence="1">
    <location>
        <begin position="30"/>
        <end position="167"/>
    </location>
</feature>
<dbReference type="RefSeq" id="WP_090334078.1">
    <property type="nucleotide sequence ID" value="NZ_FNXY01000002.1"/>
</dbReference>
<keyword evidence="3" id="KW-1185">Reference proteome</keyword>
<dbReference type="InterPro" id="IPR034660">
    <property type="entry name" value="DinB/YfiT-like"/>
</dbReference>
<evidence type="ECO:0000259" key="1">
    <source>
        <dbReference type="Pfam" id="PF12867"/>
    </source>
</evidence>
<dbReference type="Proteomes" id="UP000199532">
    <property type="component" value="Unassembled WGS sequence"/>
</dbReference>
<dbReference type="OrthoDB" id="9796039at2"/>
<dbReference type="Gene3D" id="1.20.120.450">
    <property type="entry name" value="dinb family like domain"/>
    <property type="match status" value="1"/>
</dbReference>
<protein>
    <submittedName>
        <fullName evidence="2">DinB superfamily protein</fullName>
    </submittedName>
</protein>
<dbReference type="NCBIfam" id="NF009807">
    <property type="entry name" value="PRK13291.1"/>
    <property type="match status" value="1"/>
</dbReference>
<evidence type="ECO:0000313" key="2">
    <source>
        <dbReference type="EMBL" id="SEI58777.1"/>
    </source>
</evidence>